<dbReference type="InParanoid" id="A0A7J7C7Y3"/>
<evidence type="ECO:0000256" key="11">
    <source>
        <dbReference type="ARBA" id="ARBA00023136"/>
    </source>
</evidence>
<accession>A0A7J7C7Y3</accession>
<dbReference type="FunCoup" id="A0A7J7C7Y3">
    <property type="interactions" value="1499"/>
</dbReference>
<gene>
    <name evidence="14" type="ORF">HS088_TW20G00622</name>
</gene>
<dbReference type="AlphaFoldDB" id="A0A7J7C7Y3"/>
<keyword evidence="7" id="KW-0653">Protein transport</keyword>
<feature type="transmembrane region" description="Helical" evidence="13">
    <location>
        <begin position="151"/>
        <end position="172"/>
    </location>
</feature>
<evidence type="ECO:0000256" key="3">
    <source>
        <dbReference type="ARBA" id="ARBA00005760"/>
    </source>
</evidence>
<comment type="caution">
    <text evidence="14">The sequence shown here is derived from an EMBL/GenBank/DDBJ whole genome shotgun (WGS) entry which is preliminary data.</text>
</comment>
<feature type="transmembrane region" description="Helical" evidence="13">
    <location>
        <begin position="20"/>
        <end position="38"/>
    </location>
</feature>
<evidence type="ECO:0000256" key="6">
    <source>
        <dbReference type="ARBA" id="ARBA00022816"/>
    </source>
</evidence>
<keyword evidence="8 13" id="KW-1133">Transmembrane helix</keyword>
<dbReference type="Pfam" id="PF09531">
    <property type="entry name" value="Ndc1_Nup"/>
    <property type="match status" value="2"/>
</dbReference>
<comment type="similarity">
    <text evidence="3">Belongs to the NDC1 family.</text>
</comment>
<feature type="transmembrane region" description="Helical" evidence="13">
    <location>
        <begin position="124"/>
        <end position="145"/>
    </location>
</feature>
<evidence type="ECO:0000313" key="15">
    <source>
        <dbReference type="Proteomes" id="UP000593562"/>
    </source>
</evidence>
<keyword evidence="11 13" id="KW-0472">Membrane</keyword>
<dbReference type="PANTHER" id="PTHR13269">
    <property type="entry name" value="NUCLEOPORIN NDC1"/>
    <property type="match status" value="1"/>
</dbReference>
<evidence type="ECO:0000256" key="10">
    <source>
        <dbReference type="ARBA" id="ARBA00023132"/>
    </source>
</evidence>
<evidence type="ECO:0000256" key="2">
    <source>
        <dbReference type="ARBA" id="ARBA00004567"/>
    </source>
</evidence>
<dbReference type="OrthoDB" id="67850at2759"/>
<protein>
    <recommendedName>
        <fullName evidence="16">Nucleoporin protein Ndc1-Nup</fullName>
    </recommendedName>
</protein>
<dbReference type="InterPro" id="IPR019049">
    <property type="entry name" value="Nucleoporin_prot_Ndc1/Nup"/>
</dbReference>
<evidence type="ECO:0000313" key="14">
    <source>
        <dbReference type="EMBL" id="KAF5730249.1"/>
    </source>
</evidence>
<evidence type="ECO:0000256" key="13">
    <source>
        <dbReference type="SAM" id="Phobius"/>
    </source>
</evidence>
<organism evidence="14 15">
    <name type="scientific">Tripterygium wilfordii</name>
    <name type="common">Thunder God vine</name>
    <dbReference type="NCBI Taxonomy" id="458696"/>
    <lineage>
        <taxon>Eukaryota</taxon>
        <taxon>Viridiplantae</taxon>
        <taxon>Streptophyta</taxon>
        <taxon>Embryophyta</taxon>
        <taxon>Tracheophyta</taxon>
        <taxon>Spermatophyta</taxon>
        <taxon>Magnoliopsida</taxon>
        <taxon>eudicotyledons</taxon>
        <taxon>Gunneridae</taxon>
        <taxon>Pentapetalae</taxon>
        <taxon>rosids</taxon>
        <taxon>fabids</taxon>
        <taxon>Celastrales</taxon>
        <taxon>Celastraceae</taxon>
        <taxon>Tripterygium</taxon>
    </lineage>
</organism>
<evidence type="ECO:0000256" key="12">
    <source>
        <dbReference type="ARBA" id="ARBA00023242"/>
    </source>
</evidence>
<keyword evidence="15" id="KW-1185">Reference proteome</keyword>
<sequence length="542" mass="60120">MASASEPPEVIVKNRFLGFLIWQCIPSTAIFFLFKSFILSSLASTARNKIPFLPSFVGVFSFLSFHLSQLLFSISLSVISSPRPHRPASPLELVLGIFRLLLVPSGESQPPSDFQRRAKVSLGFVLFVAAACVSGLVSVVSICSLSEDSGVMLRIGVRSLAIGLVYGLFYLYKRRWVLEFPIIQRPPFFSFKMGLPLAIKRAFKLSIAAYISSVVLLVVLPHHLQNRMTLGKFVVEQIRFYIGSFAVFLCWELNHHLHQVLHTKRLIFAPPKGSAAAETNPSEPLLAALEDCAESSLIQYLAYLDLCMVCENNVDSWRRAAFFEETGETYKRVIGVCLRPLKELASKLAEGLESCSSEKAYQLSTQLQSPVDSRVDSKYSEPLNDYQLYAWCARTVASLTAHSHTEDRYGVAQLSGSNAAVISVLLSCLLAVEAFMGKKTSLQSPNHLTGVAGIRWATQSSGRREIVVNKKRDGRLHSNAYAMADALRTSIYCVVSVFHEEMLTSAKGSNIGKDWIISSKPPFGTRELLVQKLLLFLDFRAS</sequence>
<evidence type="ECO:0000256" key="4">
    <source>
        <dbReference type="ARBA" id="ARBA00022448"/>
    </source>
</evidence>
<dbReference type="Proteomes" id="UP000593562">
    <property type="component" value="Unassembled WGS sequence"/>
</dbReference>
<dbReference type="GO" id="GO:0006999">
    <property type="term" value="P:nuclear pore organization"/>
    <property type="evidence" value="ECO:0007669"/>
    <property type="project" value="TreeGrafter"/>
</dbReference>
<evidence type="ECO:0000256" key="5">
    <source>
        <dbReference type="ARBA" id="ARBA00022692"/>
    </source>
</evidence>
<evidence type="ECO:0000256" key="1">
    <source>
        <dbReference type="ARBA" id="ARBA00004232"/>
    </source>
</evidence>
<keyword evidence="4" id="KW-0813">Transport</keyword>
<proteinExistence type="inferred from homology"/>
<dbReference type="GO" id="GO:0031965">
    <property type="term" value="C:nuclear membrane"/>
    <property type="evidence" value="ECO:0007669"/>
    <property type="project" value="UniProtKB-SubCell"/>
</dbReference>
<dbReference type="GO" id="GO:0051028">
    <property type="term" value="P:mRNA transport"/>
    <property type="evidence" value="ECO:0007669"/>
    <property type="project" value="UniProtKB-KW"/>
</dbReference>
<dbReference type="PANTHER" id="PTHR13269:SF6">
    <property type="entry name" value="NUCLEOPORIN NDC1"/>
    <property type="match status" value="1"/>
</dbReference>
<feature type="transmembrane region" description="Helical" evidence="13">
    <location>
        <begin position="202"/>
        <end position="220"/>
    </location>
</feature>
<dbReference type="GO" id="GO:0030674">
    <property type="term" value="F:protein-macromolecule adaptor activity"/>
    <property type="evidence" value="ECO:0007669"/>
    <property type="project" value="TreeGrafter"/>
</dbReference>
<keyword evidence="12" id="KW-0539">Nucleus</keyword>
<dbReference type="GO" id="GO:0070762">
    <property type="term" value="C:nuclear pore transmembrane ring"/>
    <property type="evidence" value="ECO:0007669"/>
    <property type="project" value="TreeGrafter"/>
</dbReference>
<keyword evidence="6" id="KW-0509">mRNA transport</keyword>
<keyword evidence="10" id="KW-0906">Nuclear pore complex</keyword>
<dbReference type="GO" id="GO:0015031">
    <property type="term" value="P:protein transport"/>
    <property type="evidence" value="ECO:0007669"/>
    <property type="project" value="UniProtKB-KW"/>
</dbReference>
<name>A0A7J7C7Y3_TRIWF</name>
<keyword evidence="9" id="KW-0811">Translocation</keyword>
<evidence type="ECO:0000256" key="7">
    <source>
        <dbReference type="ARBA" id="ARBA00022927"/>
    </source>
</evidence>
<evidence type="ECO:0008006" key="16">
    <source>
        <dbReference type="Google" id="ProtNLM"/>
    </source>
</evidence>
<evidence type="ECO:0000256" key="8">
    <source>
        <dbReference type="ARBA" id="ARBA00022989"/>
    </source>
</evidence>
<dbReference type="EMBL" id="JAAARO010000020">
    <property type="protein sequence ID" value="KAF5730249.1"/>
    <property type="molecule type" value="Genomic_DNA"/>
</dbReference>
<evidence type="ECO:0000256" key="9">
    <source>
        <dbReference type="ARBA" id="ARBA00023010"/>
    </source>
</evidence>
<keyword evidence="5 13" id="KW-0812">Transmembrane</keyword>
<comment type="subcellular location">
    <subcellularLocation>
        <location evidence="1">Nucleus membrane</location>
        <topology evidence="1">Multi-pass membrane protein</topology>
    </subcellularLocation>
    <subcellularLocation>
        <location evidence="2">Nucleus</location>
        <location evidence="2">Nuclear pore complex</location>
    </subcellularLocation>
</comment>
<reference evidence="14 15" key="1">
    <citation type="journal article" date="2020" name="Nat. Commun.">
        <title>Genome of Tripterygium wilfordii and identification of cytochrome P450 involved in triptolide biosynthesis.</title>
        <authorList>
            <person name="Tu L."/>
            <person name="Su P."/>
            <person name="Zhang Z."/>
            <person name="Gao L."/>
            <person name="Wang J."/>
            <person name="Hu T."/>
            <person name="Zhou J."/>
            <person name="Zhang Y."/>
            <person name="Zhao Y."/>
            <person name="Liu Y."/>
            <person name="Song Y."/>
            <person name="Tong Y."/>
            <person name="Lu Y."/>
            <person name="Yang J."/>
            <person name="Xu C."/>
            <person name="Jia M."/>
            <person name="Peters R.J."/>
            <person name="Huang L."/>
            <person name="Gao W."/>
        </authorList>
    </citation>
    <scope>NUCLEOTIDE SEQUENCE [LARGE SCALE GENOMIC DNA]</scope>
    <source>
        <strain evidence="15">cv. XIE 37</strain>
        <tissue evidence="14">Leaf</tissue>
    </source>
</reference>